<feature type="non-terminal residue" evidence="1">
    <location>
        <position position="75"/>
    </location>
</feature>
<dbReference type="EMBL" id="CADCXU010010702">
    <property type="protein sequence ID" value="CAB0001419.1"/>
    <property type="molecule type" value="Genomic_DNA"/>
</dbReference>
<reference evidence="1 2" key="1">
    <citation type="submission" date="2020-02" db="EMBL/GenBank/DDBJ databases">
        <authorList>
            <person name="Ferguson B K."/>
        </authorList>
    </citation>
    <scope>NUCLEOTIDE SEQUENCE [LARGE SCALE GENOMIC DNA]</scope>
</reference>
<evidence type="ECO:0000313" key="2">
    <source>
        <dbReference type="Proteomes" id="UP000479000"/>
    </source>
</evidence>
<accession>A0A6H5GHV6</accession>
<name>A0A6H5GHV6_9HEMI</name>
<organism evidence="1 2">
    <name type="scientific">Nesidiocoris tenuis</name>
    <dbReference type="NCBI Taxonomy" id="355587"/>
    <lineage>
        <taxon>Eukaryota</taxon>
        <taxon>Metazoa</taxon>
        <taxon>Ecdysozoa</taxon>
        <taxon>Arthropoda</taxon>
        <taxon>Hexapoda</taxon>
        <taxon>Insecta</taxon>
        <taxon>Pterygota</taxon>
        <taxon>Neoptera</taxon>
        <taxon>Paraneoptera</taxon>
        <taxon>Hemiptera</taxon>
        <taxon>Heteroptera</taxon>
        <taxon>Panheteroptera</taxon>
        <taxon>Cimicomorpha</taxon>
        <taxon>Miridae</taxon>
        <taxon>Dicyphina</taxon>
        <taxon>Nesidiocoris</taxon>
    </lineage>
</organism>
<keyword evidence="2" id="KW-1185">Reference proteome</keyword>
<gene>
    <name evidence="1" type="ORF">NTEN_LOCUS7206</name>
</gene>
<evidence type="ECO:0000313" key="1">
    <source>
        <dbReference type="EMBL" id="CAB0001419.1"/>
    </source>
</evidence>
<proteinExistence type="predicted"/>
<protein>
    <submittedName>
        <fullName evidence="1">Uncharacterized protein</fullName>
    </submittedName>
</protein>
<sequence>MAIKTYLVSNLVDGTAITRHRSIVKKIDDLYDCATKTRGKQRLSCMDVMRGIPALSINRFLIYSSYCRNKNSFFG</sequence>
<dbReference type="AlphaFoldDB" id="A0A6H5GHV6"/>
<dbReference type="Proteomes" id="UP000479000">
    <property type="component" value="Unassembled WGS sequence"/>
</dbReference>